<dbReference type="InterPro" id="IPR006674">
    <property type="entry name" value="HD_domain"/>
</dbReference>
<dbReference type="InterPro" id="IPR003607">
    <property type="entry name" value="HD/PDEase_dom"/>
</dbReference>
<name>X1RL55_9ZZZZ</name>
<sequence length="174" mass="20598">MIKVNLDSRYRDAMNYAFRKYVYLKREVSFLPYAIHPIRILSILREFGYNEFEHEDLMISVLLHDVIEDTPTKLPEIEGLFGKRVAEIVSELSHPEGLSKEEWLECFKFYSKEAKIVKIADRIDNLLDMEECSFPEPRKSRYYEQSKIILRTCGDANRDLAMKLYDIVKYRGGE</sequence>
<evidence type="ECO:0000259" key="1">
    <source>
        <dbReference type="SMART" id="SM00471"/>
    </source>
</evidence>
<comment type="caution">
    <text evidence="2">The sequence shown here is derived from an EMBL/GenBank/DDBJ whole genome shotgun (WGS) entry which is preliminary data.</text>
</comment>
<evidence type="ECO:0000313" key="2">
    <source>
        <dbReference type="EMBL" id="GAI63900.1"/>
    </source>
</evidence>
<dbReference type="PANTHER" id="PTHR46246">
    <property type="entry name" value="GUANOSINE-3',5'-BIS(DIPHOSPHATE) 3'-PYROPHOSPHOHYDROLASE MESH1"/>
    <property type="match status" value="1"/>
</dbReference>
<proteinExistence type="predicted"/>
<dbReference type="SUPFAM" id="SSF109604">
    <property type="entry name" value="HD-domain/PDEase-like"/>
    <property type="match status" value="1"/>
</dbReference>
<protein>
    <recommendedName>
        <fullName evidence="1">HD/PDEase domain-containing protein</fullName>
    </recommendedName>
</protein>
<dbReference type="InterPro" id="IPR052194">
    <property type="entry name" value="MESH1"/>
</dbReference>
<gene>
    <name evidence="2" type="ORF">S12H4_01837</name>
</gene>
<reference evidence="2" key="1">
    <citation type="journal article" date="2014" name="Front. Microbiol.">
        <title>High frequency of phylogenetically diverse reductive dehalogenase-homologous genes in deep subseafloor sedimentary metagenomes.</title>
        <authorList>
            <person name="Kawai M."/>
            <person name="Futagami T."/>
            <person name="Toyoda A."/>
            <person name="Takaki Y."/>
            <person name="Nishi S."/>
            <person name="Hori S."/>
            <person name="Arai W."/>
            <person name="Tsubouchi T."/>
            <person name="Morono Y."/>
            <person name="Uchiyama I."/>
            <person name="Ito T."/>
            <person name="Fujiyama A."/>
            <person name="Inagaki F."/>
            <person name="Takami H."/>
        </authorList>
    </citation>
    <scope>NUCLEOTIDE SEQUENCE</scope>
    <source>
        <strain evidence="2">Expedition CK06-06</strain>
    </source>
</reference>
<dbReference type="Pfam" id="PF01966">
    <property type="entry name" value="HD"/>
    <property type="match status" value="1"/>
</dbReference>
<dbReference type="PANTHER" id="PTHR46246:SF1">
    <property type="entry name" value="GUANOSINE-3',5'-BIS(DIPHOSPHATE) 3'-PYROPHOSPHOHYDROLASE MESH1"/>
    <property type="match status" value="1"/>
</dbReference>
<dbReference type="EMBL" id="BARW01000395">
    <property type="protein sequence ID" value="GAI63900.1"/>
    <property type="molecule type" value="Genomic_DNA"/>
</dbReference>
<dbReference type="SMART" id="SM00471">
    <property type="entry name" value="HDc"/>
    <property type="match status" value="1"/>
</dbReference>
<dbReference type="AlphaFoldDB" id="X1RL55"/>
<feature type="domain" description="HD/PDEase" evidence="1">
    <location>
        <begin position="29"/>
        <end position="135"/>
    </location>
</feature>
<dbReference type="GO" id="GO:0008893">
    <property type="term" value="F:guanosine-3',5'-bis(diphosphate) 3'-diphosphatase activity"/>
    <property type="evidence" value="ECO:0007669"/>
    <property type="project" value="TreeGrafter"/>
</dbReference>
<dbReference type="Gene3D" id="1.10.3210.10">
    <property type="entry name" value="Hypothetical protein af1432"/>
    <property type="match status" value="1"/>
</dbReference>
<accession>X1RL55</accession>
<organism evidence="2">
    <name type="scientific">marine sediment metagenome</name>
    <dbReference type="NCBI Taxonomy" id="412755"/>
    <lineage>
        <taxon>unclassified sequences</taxon>
        <taxon>metagenomes</taxon>
        <taxon>ecological metagenomes</taxon>
    </lineage>
</organism>
<dbReference type="CDD" id="cd00077">
    <property type="entry name" value="HDc"/>
    <property type="match status" value="1"/>
</dbReference>